<evidence type="ECO:0000313" key="1">
    <source>
        <dbReference type="EMBL" id="CRL17614.1"/>
    </source>
</evidence>
<accession>A0A0G4NUG0</accession>
<proteinExistence type="predicted"/>
<evidence type="ECO:0000313" key="2">
    <source>
        <dbReference type="Proteomes" id="UP000053732"/>
    </source>
</evidence>
<organism evidence="1 2">
    <name type="scientific">Penicillium camemberti (strain FM 013)</name>
    <dbReference type="NCBI Taxonomy" id="1429867"/>
    <lineage>
        <taxon>Eukaryota</taxon>
        <taxon>Fungi</taxon>
        <taxon>Dikarya</taxon>
        <taxon>Ascomycota</taxon>
        <taxon>Pezizomycotina</taxon>
        <taxon>Eurotiomycetes</taxon>
        <taxon>Eurotiomycetidae</taxon>
        <taxon>Eurotiales</taxon>
        <taxon>Aspergillaceae</taxon>
        <taxon>Penicillium</taxon>
    </lineage>
</organism>
<sequence>MPEAATLTHTSISGNKPFSPKVNTSAGALTVLRHAMNINHGYTFNTILVVSRSKRLYSFLRSATMKLKSRSTLMPPNVEV</sequence>
<dbReference type="EMBL" id="HG793134">
    <property type="protein sequence ID" value="CRL17614.1"/>
    <property type="molecule type" value="Genomic_DNA"/>
</dbReference>
<keyword evidence="2" id="KW-1185">Reference proteome</keyword>
<name>A0A0G4NUG0_PENC3</name>
<protein>
    <submittedName>
        <fullName evidence="1">Str. FM013</fullName>
    </submittedName>
</protein>
<gene>
    <name evidence="1" type="ORF">PCAMFM013_S001g000574</name>
</gene>
<reference evidence="1 2" key="1">
    <citation type="journal article" date="2014" name="Nat. Commun.">
        <title>Multiple recent horizontal transfers of a large genomic region in cheese making fungi.</title>
        <authorList>
            <person name="Cheeseman K."/>
            <person name="Ropars J."/>
            <person name="Renault P."/>
            <person name="Dupont J."/>
            <person name="Gouzy J."/>
            <person name="Branca A."/>
            <person name="Abraham A.L."/>
            <person name="Ceppi M."/>
            <person name="Conseiller E."/>
            <person name="Debuchy R."/>
            <person name="Malagnac F."/>
            <person name="Goarin A."/>
            <person name="Silar P."/>
            <person name="Lacoste S."/>
            <person name="Sallet E."/>
            <person name="Bensimon A."/>
            <person name="Giraud T."/>
            <person name="Brygoo Y."/>
        </authorList>
    </citation>
    <scope>NUCLEOTIDE SEQUENCE [LARGE SCALE GENOMIC DNA]</scope>
    <source>
        <strain evidence="2">FM 013</strain>
    </source>
</reference>
<dbReference type="Proteomes" id="UP000053732">
    <property type="component" value="Unassembled WGS sequence"/>
</dbReference>
<dbReference type="AlphaFoldDB" id="A0A0G4NUG0"/>